<evidence type="ECO:0000259" key="8">
    <source>
        <dbReference type="PROSITE" id="PS50949"/>
    </source>
</evidence>
<dbReference type="Pfam" id="PF00155">
    <property type="entry name" value="Aminotran_1_2"/>
    <property type="match status" value="1"/>
</dbReference>
<dbReference type="RefSeq" id="WP_113885819.1">
    <property type="nucleotide sequence ID" value="NZ_QNSF01000043.1"/>
</dbReference>
<dbReference type="EMBL" id="QNSF01000043">
    <property type="protein sequence ID" value="RBP85405.1"/>
    <property type="molecule type" value="Genomic_DNA"/>
</dbReference>
<dbReference type="OrthoDB" id="9808770at2"/>
<dbReference type="Proteomes" id="UP000252731">
    <property type="component" value="Unassembled WGS sequence"/>
</dbReference>
<dbReference type="InterPro" id="IPR015424">
    <property type="entry name" value="PyrdxlP-dep_Trfase"/>
</dbReference>
<dbReference type="InterPro" id="IPR015421">
    <property type="entry name" value="PyrdxlP-dep_Trfase_major"/>
</dbReference>
<evidence type="ECO:0000313" key="9">
    <source>
        <dbReference type="EMBL" id="RBP85405.1"/>
    </source>
</evidence>
<dbReference type="InterPro" id="IPR051446">
    <property type="entry name" value="HTH_trans_reg/aminotransferase"/>
</dbReference>
<comment type="cofactor">
    <cofactor evidence="1">
        <name>pyridoxal 5'-phosphate</name>
        <dbReference type="ChEBI" id="CHEBI:597326"/>
    </cofactor>
</comment>
<accession>A0A366JGF5</accession>
<keyword evidence="4" id="KW-0663">Pyridoxal phosphate</keyword>
<dbReference type="Gene3D" id="1.10.10.10">
    <property type="entry name" value="Winged helix-like DNA-binding domain superfamily/Winged helix DNA-binding domain"/>
    <property type="match status" value="1"/>
</dbReference>
<comment type="similarity">
    <text evidence="2">In the C-terminal section; belongs to the class-I pyridoxal-phosphate-dependent aminotransferase family.</text>
</comment>
<dbReference type="Pfam" id="PF00392">
    <property type="entry name" value="GntR"/>
    <property type="match status" value="1"/>
</dbReference>
<keyword evidence="9" id="KW-0808">Transferase</keyword>
<evidence type="ECO:0000313" key="10">
    <source>
        <dbReference type="Proteomes" id="UP000252731"/>
    </source>
</evidence>
<evidence type="ECO:0000256" key="3">
    <source>
        <dbReference type="ARBA" id="ARBA00022576"/>
    </source>
</evidence>
<dbReference type="SUPFAM" id="SSF53383">
    <property type="entry name" value="PLP-dependent transferases"/>
    <property type="match status" value="1"/>
</dbReference>
<name>A0A366JGF5_CYTFI</name>
<reference evidence="9 10" key="1">
    <citation type="submission" date="2018-06" db="EMBL/GenBank/DDBJ databases">
        <title>Freshwater and sediment microbial communities from various areas in North America, analyzing microbe dynamics in response to fracking.</title>
        <authorList>
            <person name="Lamendella R."/>
        </authorList>
    </citation>
    <scope>NUCLEOTIDE SEQUENCE [LARGE SCALE GENOMIC DNA]</scope>
    <source>
        <strain evidence="9 10">14_TX</strain>
    </source>
</reference>
<keyword evidence="5" id="KW-0805">Transcription regulation</keyword>
<evidence type="ECO:0000256" key="1">
    <source>
        <dbReference type="ARBA" id="ARBA00001933"/>
    </source>
</evidence>
<gene>
    <name evidence="9" type="ORF">DFO70_1431</name>
</gene>
<keyword evidence="10" id="KW-1185">Reference proteome</keyword>
<dbReference type="CDD" id="cd00609">
    <property type="entry name" value="AAT_like"/>
    <property type="match status" value="1"/>
</dbReference>
<dbReference type="PROSITE" id="PS50949">
    <property type="entry name" value="HTH_GNTR"/>
    <property type="match status" value="1"/>
</dbReference>
<dbReference type="GO" id="GO:0003700">
    <property type="term" value="F:DNA-binding transcription factor activity"/>
    <property type="evidence" value="ECO:0007669"/>
    <property type="project" value="InterPro"/>
</dbReference>
<dbReference type="InterPro" id="IPR004839">
    <property type="entry name" value="Aminotransferase_I/II_large"/>
</dbReference>
<evidence type="ECO:0000256" key="6">
    <source>
        <dbReference type="ARBA" id="ARBA00023125"/>
    </source>
</evidence>
<dbReference type="Gene3D" id="3.40.640.10">
    <property type="entry name" value="Type I PLP-dependent aspartate aminotransferase-like (Major domain)"/>
    <property type="match status" value="1"/>
</dbReference>
<sequence>MLEILIKDEKNTPIYLTLYRHIRDAIRNGEITNGMRLPSIRSLQMQLNISKTPIETAFQMLITEGYVISKPRSGFYAINPQAVLPTKQNDIYVDQEIKGINCPETQPTIDFDPSAVDPHGFPIRTWNKLMKEALENSSMDIGKYGDLQGEFKLRAALADYLFNARGVHCTPEQIIIGSGIADSIRIICHLFSNNSRIAFEEPGYNLVRKQFVMNGFEVLPIQVGEKGISVHDIEGRSAKLAYITPSHQFPTGCIMPFSEREQFLKWAINRDAFIIEDDYDGEFRYIGKPIPSLQSLDGYDRVIYIGTFSKVFTPALRMNYTVLPQKLLKKLKESSYEFTSAPSRITQWAMISFIEQGHWYRHIRRVRKLYRKKHHKLIELIQNNFHNHIKITGQNAGLHLQITVNTNQSTETLIKSAAEEGVIVYDFKNMWMTIRTEPFPRLYLGFAGVSEKDMEKGIELLRKAWLPYLQ</sequence>
<evidence type="ECO:0000256" key="7">
    <source>
        <dbReference type="ARBA" id="ARBA00023163"/>
    </source>
</evidence>
<keyword evidence="7" id="KW-0804">Transcription</keyword>
<dbReference type="AlphaFoldDB" id="A0A366JGF5"/>
<dbReference type="CDD" id="cd07377">
    <property type="entry name" value="WHTH_GntR"/>
    <property type="match status" value="1"/>
</dbReference>
<dbReference type="InterPro" id="IPR000524">
    <property type="entry name" value="Tscrpt_reg_HTH_GntR"/>
</dbReference>
<evidence type="ECO:0000256" key="2">
    <source>
        <dbReference type="ARBA" id="ARBA00005384"/>
    </source>
</evidence>
<dbReference type="InterPro" id="IPR036388">
    <property type="entry name" value="WH-like_DNA-bd_sf"/>
</dbReference>
<keyword evidence="6" id="KW-0238">DNA-binding</keyword>
<dbReference type="SMART" id="SM00345">
    <property type="entry name" value="HTH_GNTR"/>
    <property type="match status" value="1"/>
</dbReference>
<proteinExistence type="inferred from homology"/>
<organism evidence="9 10">
    <name type="scientific">Cytobacillus firmus</name>
    <name type="common">Bacillus firmus</name>
    <dbReference type="NCBI Taxonomy" id="1399"/>
    <lineage>
        <taxon>Bacteria</taxon>
        <taxon>Bacillati</taxon>
        <taxon>Bacillota</taxon>
        <taxon>Bacilli</taxon>
        <taxon>Bacillales</taxon>
        <taxon>Bacillaceae</taxon>
        <taxon>Cytobacillus</taxon>
    </lineage>
</organism>
<evidence type="ECO:0000256" key="5">
    <source>
        <dbReference type="ARBA" id="ARBA00023015"/>
    </source>
</evidence>
<feature type="domain" description="HTH gntR-type" evidence="8">
    <location>
        <begin position="12"/>
        <end position="80"/>
    </location>
</feature>
<dbReference type="GO" id="GO:0030170">
    <property type="term" value="F:pyridoxal phosphate binding"/>
    <property type="evidence" value="ECO:0007669"/>
    <property type="project" value="InterPro"/>
</dbReference>
<comment type="caution">
    <text evidence="9">The sequence shown here is derived from an EMBL/GenBank/DDBJ whole genome shotgun (WGS) entry which is preliminary data.</text>
</comment>
<dbReference type="PANTHER" id="PTHR46577:SF1">
    <property type="entry name" value="HTH-TYPE TRANSCRIPTIONAL REGULATORY PROTEIN GABR"/>
    <property type="match status" value="1"/>
</dbReference>
<dbReference type="GO" id="GO:0008483">
    <property type="term" value="F:transaminase activity"/>
    <property type="evidence" value="ECO:0007669"/>
    <property type="project" value="UniProtKB-KW"/>
</dbReference>
<dbReference type="PANTHER" id="PTHR46577">
    <property type="entry name" value="HTH-TYPE TRANSCRIPTIONAL REGULATORY PROTEIN GABR"/>
    <property type="match status" value="1"/>
</dbReference>
<dbReference type="GO" id="GO:0003677">
    <property type="term" value="F:DNA binding"/>
    <property type="evidence" value="ECO:0007669"/>
    <property type="project" value="UniProtKB-KW"/>
</dbReference>
<dbReference type="SUPFAM" id="SSF46785">
    <property type="entry name" value="Winged helix' DNA-binding domain"/>
    <property type="match status" value="1"/>
</dbReference>
<evidence type="ECO:0000256" key="4">
    <source>
        <dbReference type="ARBA" id="ARBA00022898"/>
    </source>
</evidence>
<protein>
    <submittedName>
        <fullName evidence="9">GntR family transcriptional regulator/MocR family aminotransferase</fullName>
    </submittedName>
</protein>
<keyword evidence="3 9" id="KW-0032">Aminotransferase</keyword>
<dbReference type="InterPro" id="IPR036390">
    <property type="entry name" value="WH_DNA-bd_sf"/>
</dbReference>